<comment type="caution">
    <text evidence="3">The sequence shown here is derived from an EMBL/GenBank/DDBJ whole genome shotgun (WGS) entry which is preliminary data.</text>
</comment>
<dbReference type="EMBL" id="JBHTIB010000012">
    <property type="protein sequence ID" value="MFD0835866.1"/>
    <property type="molecule type" value="Genomic_DNA"/>
</dbReference>
<dbReference type="PANTHER" id="PTHR43031:SF1">
    <property type="entry name" value="PYRIDINE NUCLEOTIDE-DISULPHIDE OXIDOREDUCTASE"/>
    <property type="match status" value="1"/>
</dbReference>
<feature type="chain" id="PRO_5046597023" evidence="1">
    <location>
        <begin position="25"/>
        <end position="325"/>
    </location>
</feature>
<evidence type="ECO:0000313" key="3">
    <source>
        <dbReference type="EMBL" id="MFD0835866.1"/>
    </source>
</evidence>
<accession>A0ABW3BU20</accession>
<dbReference type="Proteomes" id="UP001597011">
    <property type="component" value="Unassembled WGS sequence"/>
</dbReference>
<dbReference type="Pfam" id="PF00581">
    <property type="entry name" value="Rhodanese"/>
    <property type="match status" value="2"/>
</dbReference>
<dbReference type="InterPro" id="IPR036873">
    <property type="entry name" value="Rhodanese-like_dom_sf"/>
</dbReference>
<proteinExistence type="predicted"/>
<gene>
    <name evidence="3" type="ORF">ACFQ0I_08835</name>
</gene>
<dbReference type="Gene3D" id="3.40.250.10">
    <property type="entry name" value="Rhodanese-like domain"/>
    <property type="match status" value="2"/>
</dbReference>
<dbReference type="InterPro" id="IPR050229">
    <property type="entry name" value="GlpE_sulfurtransferase"/>
</dbReference>
<evidence type="ECO:0000256" key="1">
    <source>
        <dbReference type="SAM" id="SignalP"/>
    </source>
</evidence>
<dbReference type="SMART" id="SM00450">
    <property type="entry name" value="RHOD"/>
    <property type="match status" value="1"/>
</dbReference>
<dbReference type="CDD" id="cd00158">
    <property type="entry name" value="RHOD"/>
    <property type="match status" value="2"/>
</dbReference>
<feature type="domain" description="Rhodanese" evidence="2">
    <location>
        <begin position="67"/>
        <end position="158"/>
    </location>
</feature>
<keyword evidence="4" id="KW-1185">Reference proteome</keyword>
<protein>
    <submittedName>
        <fullName evidence="3">Rhodanese-like domain-containing protein</fullName>
    </submittedName>
</protein>
<sequence length="325" mass="36787">MKKQSFFVFVILILTTSLFSNFSAATNACIDPPDEFETLVKYLEENNNIIKGELPIIMASEVKDNMKNPKYHVIDIRTESWFQYGHIKGAANVKAETLLTYFETKIKPADFDKIVLVCYSGQSAAYYAGLLKLAGYPNVASMKWGMSAWREDFANNAWNKNISNDFASKIESTEKEKQVKGEHPILKTGKTEGKDILKARLEELFAKPYNEYIVKSTDVFQNPANYYIVNYWDQTKCQGHLPGALHYNPEASLTNDLLTLPAKEKIVVYETTGQKAAYVVAYLNVLGYNTGNLAYGENSFMNNLLKEKGSDAFTKKEINMYPVVE</sequence>
<dbReference type="RefSeq" id="WP_379941367.1">
    <property type="nucleotide sequence ID" value="NZ_JBHTIB010000012.1"/>
</dbReference>
<dbReference type="SUPFAM" id="SSF52821">
    <property type="entry name" value="Rhodanese/Cell cycle control phosphatase"/>
    <property type="match status" value="2"/>
</dbReference>
<organism evidence="3 4">
    <name type="scientific">Mariniflexile aquimaris</name>
    <dbReference type="NCBI Taxonomy" id="881009"/>
    <lineage>
        <taxon>Bacteria</taxon>
        <taxon>Pseudomonadati</taxon>
        <taxon>Bacteroidota</taxon>
        <taxon>Flavobacteriia</taxon>
        <taxon>Flavobacteriales</taxon>
        <taxon>Flavobacteriaceae</taxon>
        <taxon>Mariniflexile</taxon>
    </lineage>
</organism>
<reference evidence="4" key="1">
    <citation type="journal article" date="2019" name="Int. J. Syst. Evol. Microbiol.">
        <title>The Global Catalogue of Microorganisms (GCM) 10K type strain sequencing project: providing services to taxonomists for standard genome sequencing and annotation.</title>
        <authorList>
            <consortium name="The Broad Institute Genomics Platform"/>
            <consortium name="The Broad Institute Genome Sequencing Center for Infectious Disease"/>
            <person name="Wu L."/>
            <person name="Ma J."/>
        </authorList>
    </citation>
    <scope>NUCLEOTIDE SEQUENCE [LARGE SCALE GENOMIC DNA]</scope>
    <source>
        <strain evidence="4">CCUG 60529</strain>
    </source>
</reference>
<feature type="domain" description="Rhodanese" evidence="2">
    <location>
        <begin position="238"/>
        <end position="307"/>
    </location>
</feature>
<dbReference type="PROSITE" id="PS50206">
    <property type="entry name" value="RHODANESE_3"/>
    <property type="match status" value="2"/>
</dbReference>
<feature type="signal peptide" evidence="1">
    <location>
        <begin position="1"/>
        <end position="24"/>
    </location>
</feature>
<keyword evidence="1" id="KW-0732">Signal</keyword>
<name>A0ABW3BU20_9FLAO</name>
<dbReference type="PANTHER" id="PTHR43031">
    <property type="entry name" value="FAD-DEPENDENT OXIDOREDUCTASE"/>
    <property type="match status" value="1"/>
</dbReference>
<dbReference type="InterPro" id="IPR001763">
    <property type="entry name" value="Rhodanese-like_dom"/>
</dbReference>
<evidence type="ECO:0000259" key="2">
    <source>
        <dbReference type="PROSITE" id="PS50206"/>
    </source>
</evidence>
<evidence type="ECO:0000313" key="4">
    <source>
        <dbReference type="Proteomes" id="UP001597011"/>
    </source>
</evidence>